<dbReference type="eggNOG" id="ENOG502TIWR">
    <property type="taxonomic scope" value="Eukaryota"/>
</dbReference>
<dbReference type="OrthoDB" id="5870389at2759"/>
<gene>
    <name evidence="2" type="ORF">CAEBREN_18974</name>
</gene>
<feature type="compositionally biased region" description="Basic and acidic residues" evidence="1">
    <location>
        <begin position="50"/>
        <end position="92"/>
    </location>
</feature>
<protein>
    <submittedName>
        <fullName evidence="2">Uncharacterized protein</fullName>
    </submittedName>
</protein>
<dbReference type="Proteomes" id="UP000008068">
    <property type="component" value="Unassembled WGS sequence"/>
</dbReference>
<keyword evidence="3" id="KW-1185">Reference proteome</keyword>
<dbReference type="FunCoup" id="G0M7R8">
    <property type="interactions" value="377"/>
</dbReference>
<accession>G0M7R8</accession>
<proteinExistence type="predicted"/>
<reference evidence="3" key="1">
    <citation type="submission" date="2011-07" db="EMBL/GenBank/DDBJ databases">
        <authorList>
            <consortium name="Caenorhabditis brenneri Sequencing and Analysis Consortium"/>
            <person name="Wilson R.K."/>
        </authorList>
    </citation>
    <scope>NUCLEOTIDE SEQUENCE [LARGE SCALE GENOMIC DNA]</scope>
    <source>
        <strain evidence="3">PB2801</strain>
    </source>
</reference>
<evidence type="ECO:0000256" key="1">
    <source>
        <dbReference type="SAM" id="MobiDB-lite"/>
    </source>
</evidence>
<dbReference type="InParanoid" id="G0M7R8"/>
<sequence>MVSPKPMPEKEEPTNETNTKKIRKKKGFRGETVADRLIASAKRMQQLKLTEELNARKSSENDEEKQERVENKDEPVKLTKMEKLKKATHEIDDLSALEWETSSEQSGV</sequence>
<organism evidence="3">
    <name type="scientific">Caenorhabditis brenneri</name>
    <name type="common">Nematode worm</name>
    <dbReference type="NCBI Taxonomy" id="135651"/>
    <lineage>
        <taxon>Eukaryota</taxon>
        <taxon>Metazoa</taxon>
        <taxon>Ecdysozoa</taxon>
        <taxon>Nematoda</taxon>
        <taxon>Chromadorea</taxon>
        <taxon>Rhabditida</taxon>
        <taxon>Rhabditina</taxon>
        <taxon>Rhabditomorpha</taxon>
        <taxon>Rhabditoidea</taxon>
        <taxon>Rhabditidae</taxon>
        <taxon>Peloderinae</taxon>
        <taxon>Caenorhabditis</taxon>
    </lineage>
</organism>
<dbReference type="HOGENOM" id="CLU_2239032_0_0_1"/>
<dbReference type="AlphaFoldDB" id="G0M7R8"/>
<dbReference type="EMBL" id="GL379786">
    <property type="protein sequence ID" value="EGT30228.1"/>
    <property type="molecule type" value="Genomic_DNA"/>
</dbReference>
<evidence type="ECO:0000313" key="3">
    <source>
        <dbReference type="Proteomes" id="UP000008068"/>
    </source>
</evidence>
<feature type="region of interest" description="Disordered" evidence="1">
    <location>
        <begin position="1"/>
        <end position="31"/>
    </location>
</feature>
<evidence type="ECO:0000313" key="2">
    <source>
        <dbReference type="EMBL" id="EGT30228.1"/>
    </source>
</evidence>
<feature type="region of interest" description="Disordered" evidence="1">
    <location>
        <begin position="50"/>
        <end position="108"/>
    </location>
</feature>
<name>G0M7R8_CAEBE</name>